<accession>A0A2P8CBM3</accession>
<proteinExistence type="inferred from homology"/>
<protein>
    <submittedName>
        <fullName evidence="11">Cation transporter</fullName>
    </submittedName>
    <submittedName>
        <fullName evidence="12">Cu(I)/Ag(I) efflux system membrane fusion protein</fullName>
    </submittedName>
</protein>
<dbReference type="SUPFAM" id="SSF111369">
    <property type="entry name" value="HlyD-like secretion proteins"/>
    <property type="match status" value="1"/>
</dbReference>
<feature type="domain" description="CzcB-like C-terminal circularly permuted SH3-like" evidence="10">
    <location>
        <begin position="351"/>
        <end position="411"/>
    </location>
</feature>
<evidence type="ECO:0000256" key="1">
    <source>
        <dbReference type="ARBA" id="ARBA00009477"/>
    </source>
</evidence>
<dbReference type="Gene3D" id="2.40.420.20">
    <property type="match status" value="1"/>
</dbReference>
<keyword evidence="2" id="KW-0813">Transport</keyword>
<evidence type="ECO:0000313" key="11">
    <source>
        <dbReference type="EMBL" id="GET22884.1"/>
    </source>
</evidence>
<dbReference type="RefSeq" id="WP_246187256.1">
    <property type="nucleotide sequence ID" value="NZ_BLAU01000001.1"/>
</dbReference>
<keyword evidence="14" id="KW-1185">Reference proteome</keyword>
<dbReference type="GO" id="GO:0015679">
    <property type="term" value="P:plasma membrane copper ion transport"/>
    <property type="evidence" value="ECO:0007669"/>
    <property type="project" value="TreeGrafter"/>
</dbReference>
<dbReference type="PANTHER" id="PTHR30097">
    <property type="entry name" value="CATION EFFLUX SYSTEM PROTEIN CUSB"/>
    <property type="match status" value="1"/>
</dbReference>
<dbReference type="GO" id="GO:0022857">
    <property type="term" value="F:transmembrane transporter activity"/>
    <property type="evidence" value="ECO:0007669"/>
    <property type="project" value="InterPro"/>
</dbReference>
<evidence type="ECO:0000256" key="2">
    <source>
        <dbReference type="ARBA" id="ARBA00022448"/>
    </source>
</evidence>
<name>A0A2P8CBM3_9BACT</name>
<organism evidence="12 13">
    <name type="scientific">Prolixibacter denitrificans</name>
    <dbReference type="NCBI Taxonomy" id="1541063"/>
    <lineage>
        <taxon>Bacteria</taxon>
        <taxon>Pseudomonadati</taxon>
        <taxon>Bacteroidota</taxon>
        <taxon>Bacteroidia</taxon>
        <taxon>Marinilabiliales</taxon>
        <taxon>Prolixibacteraceae</taxon>
        <taxon>Prolixibacter</taxon>
    </lineage>
</organism>
<dbReference type="GO" id="GO:0030288">
    <property type="term" value="C:outer membrane-bounded periplasmic space"/>
    <property type="evidence" value="ECO:0007669"/>
    <property type="project" value="TreeGrafter"/>
</dbReference>
<reference evidence="12 13" key="1">
    <citation type="submission" date="2018-03" db="EMBL/GenBank/DDBJ databases">
        <title>Genomic Encyclopedia of Archaeal and Bacterial Type Strains, Phase II (KMG-II): from individual species to whole genera.</title>
        <authorList>
            <person name="Goeker M."/>
        </authorList>
    </citation>
    <scope>NUCLEOTIDE SEQUENCE [LARGE SCALE GENOMIC DNA]</scope>
    <source>
        <strain evidence="12 13">DSM 27267</strain>
    </source>
</reference>
<dbReference type="GO" id="GO:0060003">
    <property type="term" value="P:copper ion export"/>
    <property type="evidence" value="ECO:0007669"/>
    <property type="project" value="TreeGrafter"/>
</dbReference>
<comment type="caution">
    <text evidence="12">The sequence shown here is derived from an EMBL/GenBank/DDBJ whole genome shotgun (WGS) entry which is preliminary data.</text>
</comment>
<feature type="region of interest" description="Disordered" evidence="3">
    <location>
        <begin position="420"/>
        <end position="458"/>
    </location>
</feature>
<reference evidence="11 14" key="2">
    <citation type="submission" date="2019-10" db="EMBL/GenBank/DDBJ databases">
        <title>Prolixibacter strains distinguished by the presence of nitrate reductase genes were adept at nitrate-dependent anaerobic corrosion of metallic iron and carbon steel.</title>
        <authorList>
            <person name="Iino T."/>
            <person name="Shono N."/>
            <person name="Ito K."/>
            <person name="Nakamura R."/>
            <person name="Sueoka K."/>
            <person name="Harayama S."/>
            <person name="Ohkuma M."/>
        </authorList>
    </citation>
    <scope>NUCLEOTIDE SEQUENCE [LARGE SCALE GENOMIC DNA]</scope>
    <source>
        <strain evidence="11 14">MIC1-1</strain>
    </source>
</reference>
<dbReference type="Gene3D" id="2.40.30.170">
    <property type="match status" value="1"/>
</dbReference>
<evidence type="ECO:0000256" key="3">
    <source>
        <dbReference type="SAM" id="MobiDB-lite"/>
    </source>
</evidence>
<dbReference type="AlphaFoldDB" id="A0A2P8CBM3"/>
<dbReference type="Proteomes" id="UP000240621">
    <property type="component" value="Unassembled WGS sequence"/>
</dbReference>
<dbReference type="InterPro" id="IPR006143">
    <property type="entry name" value="RND_pump_MFP"/>
</dbReference>
<evidence type="ECO:0000313" key="12">
    <source>
        <dbReference type="EMBL" id="PSK82370.1"/>
    </source>
</evidence>
<feature type="domain" description="CusB-like beta-barrel" evidence="9">
    <location>
        <begin position="265"/>
        <end position="340"/>
    </location>
</feature>
<dbReference type="GO" id="GO:0016020">
    <property type="term" value="C:membrane"/>
    <property type="evidence" value="ECO:0007669"/>
    <property type="project" value="InterPro"/>
</dbReference>
<dbReference type="Pfam" id="PF25975">
    <property type="entry name" value="CzcB_C"/>
    <property type="match status" value="1"/>
</dbReference>
<comment type="similarity">
    <text evidence="1">Belongs to the membrane fusion protein (MFP) (TC 8.A.1) family.</text>
</comment>
<dbReference type="InterPro" id="IPR058791">
    <property type="entry name" value="3HB_CusB"/>
</dbReference>
<dbReference type="Proteomes" id="UP000396862">
    <property type="component" value="Unassembled WGS sequence"/>
</dbReference>
<evidence type="ECO:0000259" key="7">
    <source>
        <dbReference type="Pfam" id="PF25869"/>
    </source>
</evidence>
<feature type="domain" description="CusB-like three alpha-helical bundle" evidence="7">
    <location>
        <begin position="177"/>
        <end position="226"/>
    </location>
</feature>
<feature type="domain" description="CusB-like barrel-sandwich hybrid" evidence="8">
    <location>
        <begin position="143"/>
        <end position="259"/>
    </location>
</feature>
<feature type="transmembrane region" description="Helical" evidence="4">
    <location>
        <begin position="16"/>
        <end position="34"/>
    </location>
</feature>
<dbReference type="EMBL" id="PYGC01000006">
    <property type="protein sequence ID" value="PSK82370.1"/>
    <property type="molecule type" value="Genomic_DNA"/>
</dbReference>
<dbReference type="Gene3D" id="6.10.140.730">
    <property type="match status" value="1"/>
</dbReference>
<sequence length="612" mass="67942">MKFEMKKYIDLSKKEWYRIGIAVVAGLLVGWLFFHGSGNNATEPANHHHEQAEAGAKKATIWTCSMHPQIRQDHPGKCPICGMDLIPLTDLKTTESASADEIPMTEAAMKLADVQTLTVQKGYPAKEVRLLGRVKPDERNIAELTARYGGRIDKLFVNFTGQHVRKGEKLALIYSPDLITAQKELLEAIQYKNTNPDLYRAARNKLKLWDLTDAQINSIEQKGTIQEDFEVLSPISGTVTKRQVSLGDYVKTGASLFEVINLTDVWVMFDAYETDLPWLRNNDKVQFTVSSLPGEIFHGKVTYIDPFIDAKTRVAHVRVEVHNPHLELKPEMFANGIVTSQRAENGKVLLIPQTAVLWTGKRSIVYVKVPNREEPTFKMREITLGPESGDNYVVADGLKEGEEIAVNGVFQIDASAQLAGKPSMMNPKGGDSGAGSMPGMDMGGSKSTSSAKAKTAEKTSDAKVPEAFQQQLTNVYKAYLKMKNAFVGKQFDKVQTDAKAVQAALGKVDMEELKGDNHLAWMKQLNVMKPNIATITSTAKPDEQKAAFANFNKAFYESVKRFGLTGVTTYYQFCPMALNNKGAFWLSESSDIRNPYFGSDMLTCGETRDTIK</sequence>
<dbReference type="InterPro" id="IPR058792">
    <property type="entry name" value="Beta-barrel_RND_2"/>
</dbReference>
<dbReference type="InterPro" id="IPR051909">
    <property type="entry name" value="MFP_Cation_Efflux"/>
</dbReference>
<dbReference type="Pfam" id="PF25954">
    <property type="entry name" value="Beta-barrel_RND_2"/>
    <property type="match status" value="1"/>
</dbReference>
<dbReference type="Pfam" id="PF11827">
    <property type="entry name" value="DUF3347"/>
    <property type="match status" value="1"/>
</dbReference>
<dbReference type="InterPro" id="IPR058790">
    <property type="entry name" value="BSH_CusB"/>
</dbReference>
<evidence type="ECO:0000259" key="6">
    <source>
        <dbReference type="Pfam" id="PF19335"/>
    </source>
</evidence>
<evidence type="ECO:0000259" key="9">
    <source>
        <dbReference type="Pfam" id="PF25954"/>
    </source>
</evidence>
<dbReference type="PANTHER" id="PTHR30097:SF15">
    <property type="entry name" value="CATION EFFLUX SYSTEM PROTEIN CUSB"/>
    <property type="match status" value="1"/>
</dbReference>
<evidence type="ECO:0000259" key="10">
    <source>
        <dbReference type="Pfam" id="PF25975"/>
    </source>
</evidence>
<dbReference type="InterPro" id="IPR045800">
    <property type="entry name" value="HMBD"/>
</dbReference>
<evidence type="ECO:0000256" key="4">
    <source>
        <dbReference type="SAM" id="Phobius"/>
    </source>
</evidence>
<keyword evidence="4" id="KW-0812">Transmembrane</keyword>
<dbReference type="NCBIfam" id="TIGR01730">
    <property type="entry name" value="RND_mfp"/>
    <property type="match status" value="1"/>
</dbReference>
<evidence type="ECO:0000313" key="13">
    <source>
        <dbReference type="Proteomes" id="UP000240621"/>
    </source>
</evidence>
<dbReference type="Pfam" id="PF25869">
    <property type="entry name" value="3HB_CusB"/>
    <property type="match status" value="1"/>
</dbReference>
<gene>
    <name evidence="12" type="ORF">CLV93_106114</name>
    <name evidence="11" type="ORF">JCM18694_31300</name>
</gene>
<dbReference type="Pfam" id="PF19335">
    <property type="entry name" value="HMBD"/>
    <property type="match status" value="1"/>
</dbReference>
<dbReference type="FunFam" id="2.40.30.170:FF:000010">
    <property type="entry name" value="Efflux RND transporter periplasmic adaptor subunit"/>
    <property type="match status" value="1"/>
</dbReference>
<feature type="domain" description="DUF3347" evidence="5">
    <location>
        <begin position="475"/>
        <end position="564"/>
    </location>
</feature>
<dbReference type="GO" id="GO:0046914">
    <property type="term" value="F:transition metal ion binding"/>
    <property type="evidence" value="ECO:0007669"/>
    <property type="project" value="TreeGrafter"/>
</dbReference>
<evidence type="ECO:0000259" key="8">
    <source>
        <dbReference type="Pfam" id="PF25919"/>
    </source>
</evidence>
<dbReference type="InterPro" id="IPR058649">
    <property type="entry name" value="CzcB_C"/>
</dbReference>
<dbReference type="EMBL" id="BLAU01000001">
    <property type="protein sequence ID" value="GET22884.1"/>
    <property type="molecule type" value="Genomic_DNA"/>
</dbReference>
<dbReference type="InterPro" id="IPR021782">
    <property type="entry name" value="DUF3347"/>
</dbReference>
<dbReference type="Pfam" id="PF25919">
    <property type="entry name" value="BSH_CusB"/>
    <property type="match status" value="1"/>
</dbReference>
<feature type="domain" description="Heavy metal binding" evidence="6">
    <location>
        <begin position="62"/>
        <end position="87"/>
    </location>
</feature>
<keyword evidence="4" id="KW-0472">Membrane</keyword>
<evidence type="ECO:0000259" key="5">
    <source>
        <dbReference type="Pfam" id="PF11827"/>
    </source>
</evidence>
<keyword evidence="4" id="KW-1133">Transmembrane helix</keyword>
<evidence type="ECO:0000313" key="14">
    <source>
        <dbReference type="Proteomes" id="UP000396862"/>
    </source>
</evidence>